<sequence length="159" mass="17982">MISKFSGAVLDNTRTYRFLLWRFWDERPRVLFCGLNPSTANELQDDPTVSRWCQFARDWGYGGFYAGNLYPFITPHPEELVAPACFHKANYPAIKMASNLSVLTVACWGDGIKKVTGGLEIAAHIQKNLTDPMCFGLTQSGNPRHPLYLPGDTELKEFY</sequence>
<evidence type="ECO:0000313" key="1">
    <source>
        <dbReference type="EMBL" id="KKM93624.1"/>
    </source>
</evidence>
<protein>
    <recommendedName>
        <fullName evidence="2">DUF1643 domain-containing protein</fullName>
    </recommendedName>
</protein>
<accession>A0A0F9LF86</accession>
<proteinExistence type="predicted"/>
<organism evidence="1">
    <name type="scientific">marine sediment metagenome</name>
    <dbReference type="NCBI Taxonomy" id="412755"/>
    <lineage>
        <taxon>unclassified sequences</taxon>
        <taxon>metagenomes</taxon>
        <taxon>ecological metagenomes</taxon>
    </lineage>
</organism>
<evidence type="ECO:0008006" key="2">
    <source>
        <dbReference type="Google" id="ProtNLM"/>
    </source>
</evidence>
<name>A0A0F9LF86_9ZZZZ</name>
<dbReference type="EMBL" id="LAZR01006240">
    <property type="protein sequence ID" value="KKM93624.1"/>
    <property type="molecule type" value="Genomic_DNA"/>
</dbReference>
<dbReference type="AlphaFoldDB" id="A0A0F9LF86"/>
<reference evidence="1" key="1">
    <citation type="journal article" date="2015" name="Nature">
        <title>Complex archaea that bridge the gap between prokaryotes and eukaryotes.</title>
        <authorList>
            <person name="Spang A."/>
            <person name="Saw J.H."/>
            <person name="Jorgensen S.L."/>
            <person name="Zaremba-Niedzwiedzka K."/>
            <person name="Martijn J."/>
            <person name="Lind A.E."/>
            <person name="van Eijk R."/>
            <person name="Schleper C."/>
            <person name="Guy L."/>
            <person name="Ettema T.J."/>
        </authorList>
    </citation>
    <scope>NUCLEOTIDE SEQUENCE</scope>
</reference>
<comment type="caution">
    <text evidence="1">The sequence shown here is derived from an EMBL/GenBank/DDBJ whole genome shotgun (WGS) entry which is preliminary data.</text>
</comment>
<dbReference type="Pfam" id="PF07799">
    <property type="entry name" value="DUF1643"/>
    <property type="match status" value="1"/>
</dbReference>
<gene>
    <name evidence="1" type="ORF">LCGC14_1206550</name>
</gene>
<dbReference type="InterPro" id="IPR012441">
    <property type="entry name" value="DUF1643"/>
</dbReference>